<dbReference type="EMBL" id="FCOI02000009">
    <property type="protein sequence ID" value="SAK61914.1"/>
    <property type="molecule type" value="Genomic_DNA"/>
</dbReference>
<organism evidence="2 3">
    <name type="scientific">Caballeronia temeraria</name>
    <dbReference type="NCBI Taxonomy" id="1777137"/>
    <lineage>
        <taxon>Bacteria</taxon>
        <taxon>Pseudomonadati</taxon>
        <taxon>Pseudomonadota</taxon>
        <taxon>Betaproteobacteria</taxon>
        <taxon>Burkholderiales</taxon>
        <taxon>Burkholderiaceae</taxon>
        <taxon>Caballeronia</taxon>
    </lineage>
</organism>
<proteinExistence type="predicted"/>
<keyword evidence="1" id="KW-0732">Signal</keyword>
<feature type="signal peptide" evidence="1">
    <location>
        <begin position="1"/>
        <end position="21"/>
    </location>
</feature>
<name>A0A158AVM8_9BURK</name>
<dbReference type="AlphaFoldDB" id="A0A158AVM8"/>
<dbReference type="Proteomes" id="UP000054624">
    <property type="component" value="Unassembled WGS sequence"/>
</dbReference>
<feature type="chain" id="PRO_5007621059" evidence="1">
    <location>
        <begin position="22"/>
        <end position="54"/>
    </location>
</feature>
<accession>A0A158AVM8</accession>
<dbReference type="RefSeq" id="WP_157696132.1">
    <property type="nucleotide sequence ID" value="NZ_FCOI02000009.1"/>
</dbReference>
<gene>
    <name evidence="2" type="ORF">AWB76_03141</name>
</gene>
<dbReference type="STRING" id="1777137.AWB76_03141"/>
<dbReference type="OrthoDB" id="9134340at2"/>
<protein>
    <submittedName>
        <fullName evidence="2">Uncharacterized protein</fullName>
    </submittedName>
</protein>
<evidence type="ECO:0000313" key="2">
    <source>
        <dbReference type="EMBL" id="SAK61914.1"/>
    </source>
</evidence>
<keyword evidence="3" id="KW-1185">Reference proteome</keyword>
<reference evidence="3" key="1">
    <citation type="submission" date="2016-01" db="EMBL/GenBank/DDBJ databases">
        <authorList>
            <person name="Peeters Charlotte."/>
        </authorList>
    </citation>
    <scope>NUCLEOTIDE SEQUENCE [LARGE SCALE GENOMIC DNA]</scope>
</reference>
<sequence>MQKKRLFLAAAIMSMSLIVFMSMNSGPSAAGMFSITRAAPQQMYAIDSIVMFEQ</sequence>
<evidence type="ECO:0000256" key="1">
    <source>
        <dbReference type="SAM" id="SignalP"/>
    </source>
</evidence>
<evidence type="ECO:0000313" key="3">
    <source>
        <dbReference type="Proteomes" id="UP000054624"/>
    </source>
</evidence>